<evidence type="ECO:0000313" key="3">
    <source>
        <dbReference type="EMBL" id="PHO19134.1"/>
    </source>
</evidence>
<gene>
    <name evidence="2" type="ORF">AMOL_1754</name>
    <name evidence="3" type="ORF">CPU12_02505</name>
</gene>
<reference evidence="2 5" key="2">
    <citation type="submission" date="2018-08" db="EMBL/GenBank/DDBJ databases">
        <title>Complete genome of the Arcobacter molluscorum type strain LMG 25693.</title>
        <authorList>
            <person name="Miller W.G."/>
            <person name="Yee E."/>
            <person name="Bono J.L."/>
        </authorList>
    </citation>
    <scope>NUCLEOTIDE SEQUENCE [LARGE SCALE GENOMIC DNA]</scope>
    <source>
        <strain evidence="2 5">CECT 7696</strain>
    </source>
</reference>
<evidence type="ECO:0000313" key="4">
    <source>
        <dbReference type="Proteomes" id="UP000221222"/>
    </source>
</evidence>
<dbReference type="Proteomes" id="UP000221222">
    <property type="component" value="Unassembled WGS sequence"/>
</dbReference>
<name>A0A2G1DL58_9BACT</name>
<feature type="transmembrane region" description="Helical" evidence="1">
    <location>
        <begin position="38"/>
        <end position="61"/>
    </location>
</feature>
<keyword evidence="4" id="KW-1185">Reference proteome</keyword>
<organism evidence="3 4">
    <name type="scientific">Malaciobacter molluscorum LMG 25693</name>
    <dbReference type="NCBI Taxonomy" id="870501"/>
    <lineage>
        <taxon>Bacteria</taxon>
        <taxon>Pseudomonadati</taxon>
        <taxon>Campylobacterota</taxon>
        <taxon>Epsilonproteobacteria</taxon>
        <taxon>Campylobacterales</taxon>
        <taxon>Arcobacteraceae</taxon>
        <taxon>Malaciobacter</taxon>
    </lineage>
</organism>
<sequence>MNFDKFYAEKIALILYWCSIIFVILLGCMQLYNPFGRTSFYSIVMGTTIIFGGVLSVRLSFEAIIVLFRINSNLTSIKEQNKEKIQLLKEQNKEK</sequence>
<dbReference type="RefSeq" id="WP_099341494.1">
    <property type="nucleotide sequence ID" value="NZ_CP032098.1"/>
</dbReference>
<dbReference type="PROSITE" id="PS51257">
    <property type="entry name" value="PROKAR_LIPOPROTEIN"/>
    <property type="match status" value="1"/>
</dbReference>
<reference evidence="3 4" key="1">
    <citation type="submission" date="2017-09" db="EMBL/GenBank/DDBJ databases">
        <title>Arcobacter canalis sp. nov., a new species isolated from a water canal contaminated with urban sewage.</title>
        <authorList>
            <person name="Perez-Cataluna A."/>
            <person name="Salas-Masso N."/>
            <person name="Figueras M.J."/>
        </authorList>
    </citation>
    <scope>NUCLEOTIDE SEQUENCE [LARGE SCALE GENOMIC DNA]</scope>
    <source>
        <strain evidence="3 4">F98-3</strain>
    </source>
</reference>
<feature type="transmembrane region" description="Helical" evidence="1">
    <location>
        <begin position="12"/>
        <end position="32"/>
    </location>
</feature>
<evidence type="ECO:0000313" key="2">
    <source>
        <dbReference type="EMBL" id="AXX92719.1"/>
    </source>
</evidence>
<proteinExistence type="predicted"/>
<dbReference type="EMBL" id="NXFY01000002">
    <property type="protein sequence ID" value="PHO19134.1"/>
    <property type="molecule type" value="Genomic_DNA"/>
</dbReference>
<dbReference type="Proteomes" id="UP000262712">
    <property type="component" value="Chromosome"/>
</dbReference>
<dbReference type="AlphaFoldDB" id="A0A2G1DL58"/>
<keyword evidence="1" id="KW-1133">Transmembrane helix</keyword>
<keyword evidence="1" id="KW-0472">Membrane</keyword>
<dbReference type="EMBL" id="CP032098">
    <property type="protein sequence ID" value="AXX92719.1"/>
    <property type="molecule type" value="Genomic_DNA"/>
</dbReference>
<dbReference type="InterPro" id="IPR025557">
    <property type="entry name" value="DUF4282"/>
</dbReference>
<dbReference type="KEGG" id="amol:AMOL_1754"/>
<protein>
    <submittedName>
        <fullName evidence="2">DUF4282 domain-containing membrane protein</fullName>
    </submittedName>
</protein>
<dbReference type="Pfam" id="PF14110">
    <property type="entry name" value="DUF4282"/>
    <property type="match status" value="1"/>
</dbReference>
<keyword evidence="1" id="KW-0812">Transmembrane</keyword>
<evidence type="ECO:0000313" key="5">
    <source>
        <dbReference type="Proteomes" id="UP000262712"/>
    </source>
</evidence>
<accession>A0A2G1DL58</accession>
<evidence type="ECO:0000256" key="1">
    <source>
        <dbReference type="SAM" id="Phobius"/>
    </source>
</evidence>